<feature type="region of interest" description="Disordered" evidence="1">
    <location>
        <begin position="179"/>
        <end position="202"/>
    </location>
</feature>
<name>A0A9J6E5M5_RHIMP</name>
<dbReference type="VEuPathDB" id="VectorBase:LOC119169494"/>
<reference evidence="2" key="1">
    <citation type="journal article" date="2020" name="Cell">
        <title>Large-Scale Comparative Analyses of Tick Genomes Elucidate Their Genetic Diversity and Vector Capacities.</title>
        <authorList>
            <consortium name="Tick Genome and Microbiome Consortium (TIGMIC)"/>
            <person name="Jia N."/>
            <person name="Wang J."/>
            <person name="Shi W."/>
            <person name="Du L."/>
            <person name="Sun Y."/>
            <person name="Zhan W."/>
            <person name="Jiang J.F."/>
            <person name="Wang Q."/>
            <person name="Zhang B."/>
            <person name="Ji P."/>
            <person name="Bell-Sakyi L."/>
            <person name="Cui X.M."/>
            <person name="Yuan T.T."/>
            <person name="Jiang B.G."/>
            <person name="Yang W.F."/>
            <person name="Lam T.T."/>
            <person name="Chang Q.C."/>
            <person name="Ding S.J."/>
            <person name="Wang X.J."/>
            <person name="Zhu J.G."/>
            <person name="Ruan X.D."/>
            <person name="Zhao L."/>
            <person name="Wei J.T."/>
            <person name="Ye R.Z."/>
            <person name="Que T.C."/>
            <person name="Du C.H."/>
            <person name="Zhou Y.H."/>
            <person name="Cheng J.X."/>
            <person name="Dai P.F."/>
            <person name="Guo W.B."/>
            <person name="Han X.H."/>
            <person name="Huang E.J."/>
            <person name="Li L.F."/>
            <person name="Wei W."/>
            <person name="Gao Y.C."/>
            <person name="Liu J.Z."/>
            <person name="Shao H.Z."/>
            <person name="Wang X."/>
            <person name="Wang C.C."/>
            <person name="Yang T.C."/>
            <person name="Huo Q.B."/>
            <person name="Li W."/>
            <person name="Chen H.Y."/>
            <person name="Chen S.E."/>
            <person name="Zhou L.G."/>
            <person name="Ni X.B."/>
            <person name="Tian J.H."/>
            <person name="Sheng Y."/>
            <person name="Liu T."/>
            <person name="Pan Y.S."/>
            <person name="Xia L.Y."/>
            <person name="Li J."/>
            <person name="Zhao F."/>
            <person name="Cao W.C."/>
        </authorList>
    </citation>
    <scope>NUCLEOTIDE SEQUENCE</scope>
    <source>
        <strain evidence="2">Rmic-2018</strain>
    </source>
</reference>
<evidence type="ECO:0000256" key="1">
    <source>
        <dbReference type="SAM" id="MobiDB-lite"/>
    </source>
</evidence>
<keyword evidence="3" id="KW-1185">Reference proteome</keyword>
<reference evidence="2" key="2">
    <citation type="submission" date="2021-09" db="EMBL/GenBank/DDBJ databases">
        <authorList>
            <person name="Jia N."/>
            <person name="Wang J."/>
            <person name="Shi W."/>
            <person name="Du L."/>
            <person name="Sun Y."/>
            <person name="Zhan W."/>
            <person name="Jiang J."/>
            <person name="Wang Q."/>
            <person name="Zhang B."/>
            <person name="Ji P."/>
            <person name="Sakyi L.B."/>
            <person name="Cui X."/>
            <person name="Yuan T."/>
            <person name="Jiang B."/>
            <person name="Yang W."/>
            <person name="Lam T.T.-Y."/>
            <person name="Chang Q."/>
            <person name="Ding S."/>
            <person name="Wang X."/>
            <person name="Zhu J."/>
            <person name="Ruan X."/>
            <person name="Zhao L."/>
            <person name="Wei J."/>
            <person name="Que T."/>
            <person name="Du C."/>
            <person name="Cheng J."/>
            <person name="Dai P."/>
            <person name="Han X."/>
            <person name="Huang E."/>
            <person name="Gao Y."/>
            <person name="Liu J."/>
            <person name="Shao H."/>
            <person name="Ye R."/>
            <person name="Li L."/>
            <person name="Wei W."/>
            <person name="Wang X."/>
            <person name="Wang C."/>
            <person name="Huo Q."/>
            <person name="Li W."/>
            <person name="Guo W."/>
            <person name="Chen H."/>
            <person name="Chen S."/>
            <person name="Zhou L."/>
            <person name="Zhou L."/>
            <person name="Ni X."/>
            <person name="Tian J."/>
            <person name="Zhou Y."/>
            <person name="Sheng Y."/>
            <person name="Liu T."/>
            <person name="Pan Y."/>
            <person name="Xia L."/>
            <person name="Li J."/>
            <person name="Zhao F."/>
            <person name="Cao W."/>
        </authorList>
    </citation>
    <scope>NUCLEOTIDE SEQUENCE</scope>
    <source>
        <strain evidence="2">Rmic-2018</strain>
        <tissue evidence="2">Larvae</tissue>
    </source>
</reference>
<dbReference type="AlphaFoldDB" id="A0A9J6E5M5"/>
<dbReference type="PANTHER" id="PTHR46888">
    <property type="entry name" value="ZINC KNUCKLE DOMAINCONTAINING PROTEIN-RELATED"/>
    <property type="match status" value="1"/>
</dbReference>
<gene>
    <name evidence="2" type="ORF">HPB51_001295</name>
</gene>
<protein>
    <submittedName>
        <fullName evidence="2">Uncharacterized protein</fullName>
    </submittedName>
</protein>
<accession>A0A9J6E5M5</accession>
<comment type="caution">
    <text evidence="2">The sequence shown here is derived from an EMBL/GenBank/DDBJ whole genome shotgun (WGS) entry which is preliminary data.</text>
</comment>
<dbReference type="PANTHER" id="PTHR46888:SF1">
    <property type="entry name" value="RIBONUCLEASE H"/>
    <property type="match status" value="1"/>
</dbReference>
<dbReference type="Proteomes" id="UP000821866">
    <property type="component" value="Chromosome 3"/>
</dbReference>
<sequence length="202" mass="23380">MKSEKLQAIGKDMGLGGAALQEWADAQRVIERYLRARAGDDQRVQMGLEEKRLQAEERVLQLRLKLHEAGGNERGSSQQTSNDVPVPATLYSRSRRKLLPLFRVARDDLDTYLHRFERVVESQDRPRDKWGLSLRLCLTGEALAGISRLDSTFASDYDELKATLLLRFHYTAEGYREKFRKARPEKKRKRSSIGRSRSRTFR</sequence>
<evidence type="ECO:0000313" key="2">
    <source>
        <dbReference type="EMBL" id="KAH8029570.1"/>
    </source>
</evidence>
<organism evidence="2 3">
    <name type="scientific">Rhipicephalus microplus</name>
    <name type="common">Cattle tick</name>
    <name type="synonym">Boophilus microplus</name>
    <dbReference type="NCBI Taxonomy" id="6941"/>
    <lineage>
        <taxon>Eukaryota</taxon>
        <taxon>Metazoa</taxon>
        <taxon>Ecdysozoa</taxon>
        <taxon>Arthropoda</taxon>
        <taxon>Chelicerata</taxon>
        <taxon>Arachnida</taxon>
        <taxon>Acari</taxon>
        <taxon>Parasitiformes</taxon>
        <taxon>Ixodida</taxon>
        <taxon>Ixodoidea</taxon>
        <taxon>Ixodidae</taxon>
        <taxon>Rhipicephalinae</taxon>
        <taxon>Rhipicephalus</taxon>
        <taxon>Boophilus</taxon>
    </lineage>
</organism>
<dbReference type="EMBL" id="JABSTU010000005">
    <property type="protein sequence ID" value="KAH8029570.1"/>
    <property type="molecule type" value="Genomic_DNA"/>
</dbReference>
<evidence type="ECO:0000313" key="3">
    <source>
        <dbReference type="Proteomes" id="UP000821866"/>
    </source>
</evidence>
<proteinExistence type="predicted"/>